<reference evidence="1" key="2">
    <citation type="submission" date="2020-11" db="EMBL/GenBank/DDBJ databases">
        <authorList>
            <person name="McCartney M.A."/>
            <person name="Auch B."/>
            <person name="Kono T."/>
            <person name="Mallez S."/>
            <person name="Becker A."/>
            <person name="Gohl D.M."/>
            <person name="Silverstein K.A.T."/>
            <person name="Koren S."/>
            <person name="Bechman K.B."/>
            <person name="Herman A."/>
            <person name="Abrahante J.E."/>
            <person name="Garbe J."/>
        </authorList>
    </citation>
    <scope>NUCLEOTIDE SEQUENCE</scope>
    <source>
        <strain evidence="1">Duluth1</strain>
        <tissue evidence="1">Whole animal</tissue>
    </source>
</reference>
<reference evidence="1" key="1">
    <citation type="journal article" date="2019" name="bioRxiv">
        <title>The Genome of the Zebra Mussel, Dreissena polymorpha: A Resource for Invasive Species Research.</title>
        <authorList>
            <person name="McCartney M.A."/>
            <person name="Auch B."/>
            <person name="Kono T."/>
            <person name="Mallez S."/>
            <person name="Zhang Y."/>
            <person name="Obille A."/>
            <person name="Becker A."/>
            <person name="Abrahante J.E."/>
            <person name="Garbe J."/>
            <person name="Badalamenti J.P."/>
            <person name="Herman A."/>
            <person name="Mangelson H."/>
            <person name="Liachko I."/>
            <person name="Sullivan S."/>
            <person name="Sone E.D."/>
            <person name="Koren S."/>
            <person name="Silverstein K.A.T."/>
            <person name="Beckman K.B."/>
            <person name="Gohl D.M."/>
        </authorList>
    </citation>
    <scope>NUCLEOTIDE SEQUENCE</scope>
    <source>
        <strain evidence="1">Duluth1</strain>
        <tissue evidence="1">Whole animal</tissue>
    </source>
</reference>
<name>A0A9D4RCJ2_DREPO</name>
<evidence type="ECO:0000313" key="1">
    <source>
        <dbReference type="EMBL" id="KAH3861722.1"/>
    </source>
</evidence>
<dbReference type="Proteomes" id="UP000828390">
    <property type="component" value="Unassembled WGS sequence"/>
</dbReference>
<proteinExistence type="predicted"/>
<keyword evidence="2" id="KW-1185">Reference proteome</keyword>
<evidence type="ECO:0000313" key="2">
    <source>
        <dbReference type="Proteomes" id="UP000828390"/>
    </source>
</evidence>
<gene>
    <name evidence="1" type="ORF">DPMN_024656</name>
</gene>
<comment type="caution">
    <text evidence="1">The sequence shown here is derived from an EMBL/GenBank/DDBJ whole genome shotgun (WGS) entry which is preliminary data.</text>
</comment>
<accession>A0A9D4RCJ2</accession>
<dbReference type="EMBL" id="JAIWYP010000002">
    <property type="protein sequence ID" value="KAH3861722.1"/>
    <property type="molecule type" value="Genomic_DNA"/>
</dbReference>
<organism evidence="1 2">
    <name type="scientific">Dreissena polymorpha</name>
    <name type="common">Zebra mussel</name>
    <name type="synonym">Mytilus polymorpha</name>
    <dbReference type="NCBI Taxonomy" id="45954"/>
    <lineage>
        <taxon>Eukaryota</taxon>
        <taxon>Metazoa</taxon>
        <taxon>Spiralia</taxon>
        <taxon>Lophotrochozoa</taxon>
        <taxon>Mollusca</taxon>
        <taxon>Bivalvia</taxon>
        <taxon>Autobranchia</taxon>
        <taxon>Heteroconchia</taxon>
        <taxon>Euheterodonta</taxon>
        <taxon>Imparidentia</taxon>
        <taxon>Neoheterodontei</taxon>
        <taxon>Myida</taxon>
        <taxon>Dreissenoidea</taxon>
        <taxon>Dreissenidae</taxon>
        <taxon>Dreissena</taxon>
    </lineage>
</organism>
<sequence length="54" mass="6338">MATMLQQAKDKDRRLVDCLRLNMRYACAVLMRRDKMFLTGTVATKERNNSTEGW</sequence>
<dbReference type="AlphaFoldDB" id="A0A9D4RCJ2"/>
<protein>
    <submittedName>
        <fullName evidence="1">Uncharacterized protein</fullName>
    </submittedName>
</protein>